<dbReference type="OrthoDB" id="3191568at2759"/>
<evidence type="ECO:0000313" key="3">
    <source>
        <dbReference type="Proteomes" id="UP000724874"/>
    </source>
</evidence>
<protein>
    <submittedName>
        <fullName evidence="2">Uncharacterized protein</fullName>
    </submittedName>
</protein>
<sequence length="177" mass="19752">MNPFGMGQWSNSSSGLPNSERPPHTDPPTRGALPPTYLQNSSILKFEFSFPFLNTVVTGPGQKKYFDVQTASNRTIISRGNETVAIIHWSEHPKVEAMGAIALQPTGQFIALSKDSKYRTMIVQGKRYYWVPAGREIVDSNMTETIVLEMSSEVFQAGLFEHCIISTLLLWAGRKID</sequence>
<reference evidence="2" key="1">
    <citation type="submission" date="2020-11" db="EMBL/GenBank/DDBJ databases">
        <authorList>
            <consortium name="DOE Joint Genome Institute"/>
            <person name="Ahrendt S."/>
            <person name="Riley R."/>
            <person name="Andreopoulos W."/>
            <person name="LaButti K."/>
            <person name="Pangilinan J."/>
            <person name="Ruiz-duenas F.J."/>
            <person name="Barrasa J.M."/>
            <person name="Sanchez-Garcia M."/>
            <person name="Camarero S."/>
            <person name="Miyauchi S."/>
            <person name="Serrano A."/>
            <person name="Linde D."/>
            <person name="Babiker R."/>
            <person name="Drula E."/>
            <person name="Ayuso-Fernandez I."/>
            <person name="Pacheco R."/>
            <person name="Padilla G."/>
            <person name="Ferreira P."/>
            <person name="Barriuso J."/>
            <person name="Kellner H."/>
            <person name="Castanera R."/>
            <person name="Alfaro M."/>
            <person name="Ramirez L."/>
            <person name="Pisabarro A.G."/>
            <person name="Kuo A."/>
            <person name="Tritt A."/>
            <person name="Lipzen A."/>
            <person name="He G."/>
            <person name="Yan M."/>
            <person name="Ng V."/>
            <person name="Cullen D."/>
            <person name="Martin F."/>
            <person name="Rosso M.-N."/>
            <person name="Henrissat B."/>
            <person name="Hibbett D."/>
            <person name="Martinez A.T."/>
            <person name="Grigoriev I.V."/>
        </authorList>
    </citation>
    <scope>NUCLEOTIDE SEQUENCE</scope>
    <source>
        <strain evidence="2">AH 44721</strain>
    </source>
</reference>
<gene>
    <name evidence="2" type="ORF">CPB84DRAFT_1684336</name>
</gene>
<proteinExistence type="predicted"/>
<organism evidence="2 3">
    <name type="scientific">Gymnopilus junonius</name>
    <name type="common">Spectacular rustgill mushroom</name>
    <name type="synonym">Gymnopilus spectabilis subsp. junonius</name>
    <dbReference type="NCBI Taxonomy" id="109634"/>
    <lineage>
        <taxon>Eukaryota</taxon>
        <taxon>Fungi</taxon>
        <taxon>Dikarya</taxon>
        <taxon>Basidiomycota</taxon>
        <taxon>Agaricomycotina</taxon>
        <taxon>Agaricomycetes</taxon>
        <taxon>Agaricomycetidae</taxon>
        <taxon>Agaricales</taxon>
        <taxon>Agaricineae</taxon>
        <taxon>Hymenogastraceae</taxon>
        <taxon>Gymnopilus</taxon>
    </lineage>
</organism>
<feature type="compositionally biased region" description="Polar residues" evidence="1">
    <location>
        <begin position="8"/>
        <end position="17"/>
    </location>
</feature>
<dbReference type="AlphaFoldDB" id="A0A9P5NK25"/>
<comment type="caution">
    <text evidence="2">The sequence shown here is derived from an EMBL/GenBank/DDBJ whole genome shotgun (WGS) entry which is preliminary data.</text>
</comment>
<feature type="region of interest" description="Disordered" evidence="1">
    <location>
        <begin position="1"/>
        <end position="34"/>
    </location>
</feature>
<accession>A0A9P5NK25</accession>
<evidence type="ECO:0000256" key="1">
    <source>
        <dbReference type="SAM" id="MobiDB-lite"/>
    </source>
</evidence>
<evidence type="ECO:0000313" key="2">
    <source>
        <dbReference type="EMBL" id="KAF8888168.1"/>
    </source>
</evidence>
<dbReference type="EMBL" id="JADNYJ010000086">
    <property type="protein sequence ID" value="KAF8888168.1"/>
    <property type="molecule type" value="Genomic_DNA"/>
</dbReference>
<name>A0A9P5NK25_GYMJU</name>
<dbReference type="Proteomes" id="UP000724874">
    <property type="component" value="Unassembled WGS sequence"/>
</dbReference>
<keyword evidence="3" id="KW-1185">Reference proteome</keyword>